<sequence length="866" mass="94260">MATIWMAVWLIGGFYHLPRFLILSSLAAALVLAWLDLRHVTPMLRATGWLWGLCLGLLAIGVVQLIPTPPWLAAIASGTFSLREQYAGLDASSWSMISLVPWETFNWIAMALIGIVGLFLGAGLFQTPKTKLFLLGAIAACGAAQVFWGIVQIVVHPNEIFWGVPNEGGTTPFGTFLVRNHGADFVGMSLFCAIGLLHFMLKQNGSSKEGGYGVSGGWSSVLSHPGILAVGALVVWLAVGLICSNSRGGWTSFVITAVAIVLIWKHVGAPRRVGRFAGFLVVALLSMVVIQAIGLLDRFEDRVGDLDVDRVMADGRWQLWRDSLPALSHFLPLGSGLGTYGYAILPFEPTTSRGWLPNAHNQYLETIVEAGVPGILLVVGFIFVSGRAAISLCQSSRTREKQALGIAGLGALLFQSLHAVTEFGLLMPANLLTASVLIGASVAASPSGRIRVSKSRSSEAGDATSLGSFRLSVSSATKGPMIITGSLIVFLGGGLSWAIWHQARCVRADRLLASTTFAPRTPSPTVATADEWIEELQQELGNSSLNERLHRRLIQLLMHRAQRATYDQIRAGQIARARPTNPIADWDRTSLNSIIMQLYDDSDTGPTELQKQRINQQIAIEPSLAAAWKQFSLSLAANPVQPKTQMRMAQLGAASGRPWKDIFANSMRLSAVDSRQTLGNGLLAWAAGDIEAMTGQWRQTLSVDLTHLELIYRLSRLKLTDEVITERLMPDMWVAPYRLALVIRSEPGTDDLRRSLFDKASSIASTAEMEPIPKQSALAAIASAKGDFRVAANHYSQAVQADPKDPELRYRYARSLYQSGDAEEAASQARVAMNLEPSNDRYKNLFDQSKRLHHRQSTTLLPTETP</sequence>
<keyword evidence="4 7" id="KW-0472">Membrane</keyword>
<gene>
    <name evidence="9" type="ORF">FHS27_004173</name>
</gene>
<dbReference type="RefSeq" id="WP_246420248.1">
    <property type="nucleotide sequence ID" value="NZ_JACHXU010000015.1"/>
</dbReference>
<dbReference type="PANTHER" id="PTHR37422:SF23">
    <property type="entry name" value="TEICHURONIC ACID BIOSYNTHESIS PROTEIN TUAE"/>
    <property type="match status" value="1"/>
</dbReference>
<dbReference type="GO" id="GO:0016020">
    <property type="term" value="C:membrane"/>
    <property type="evidence" value="ECO:0007669"/>
    <property type="project" value="UniProtKB-SubCell"/>
</dbReference>
<dbReference type="InterPro" id="IPR019734">
    <property type="entry name" value="TPR_rpt"/>
</dbReference>
<dbReference type="InterPro" id="IPR011990">
    <property type="entry name" value="TPR-like_helical_dom_sf"/>
</dbReference>
<reference evidence="9 10" key="1">
    <citation type="submission" date="2020-08" db="EMBL/GenBank/DDBJ databases">
        <title>Genomic Encyclopedia of Type Strains, Phase III (KMG-III): the genomes of soil and plant-associated and newly described type strains.</title>
        <authorList>
            <person name="Whitman W."/>
        </authorList>
    </citation>
    <scope>NUCLEOTIDE SEQUENCE [LARGE SCALE GENOMIC DNA]</scope>
    <source>
        <strain evidence="9 10">CECT 8075</strain>
    </source>
</reference>
<evidence type="ECO:0000256" key="5">
    <source>
        <dbReference type="PROSITE-ProRule" id="PRU00339"/>
    </source>
</evidence>
<accession>A0A7W5H7S0</accession>
<feature type="transmembrane region" description="Helical" evidence="7">
    <location>
        <begin position="370"/>
        <end position="390"/>
    </location>
</feature>
<evidence type="ECO:0000256" key="1">
    <source>
        <dbReference type="ARBA" id="ARBA00004141"/>
    </source>
</evidence>
<feature type="domain" description="O-antigen ligase-related" evidence="8">
    <location>
        <begin position="233"/>
        <end position="378"/>
    </location>
</feature>
<dbReference type="SUPFAM" id="SSF48452">
    <property type="entry name" value="TPR-like"/>
    <property type="match status" value="1"/>
</dbReference>
<evidence type="ECO:0000256" key="2">
    <source>
        <dbReference type="ARBA" id="ARBA00022692"/>
    </source>
</evidence>
<dbReference type="EMBL" id="JACHXU010000015">
    <property type="protein sequence ID" value="MBB3208345.1"/>
    <property type="molecule type" value="Genomic_DNA"/>
</dbReference>
<feature type="transmembrane region" description="Helical" evidence="7">
    <location>
        <begin position="20"/>
        <end position="37"/>
    </location>
</feature>
<keyword evidence="3 7" id="KW-1133">Transmembrane helix</keyword>
<feature type="region of interest" description="Disordered" evidence="6">
    <location>
        <begin position="847"/>
        <end position="866"/>
    </location>
</feature>
<evidence type="ECO:0000259" key="8">
    <source>
        <dbReference type="Pfam" id="PF04932"/>
    </source>
</evidence>
<dbReference type="AlphaFoldDB" id="A0A7W5H7S0"/>
<comment type="subcellular location">
    <subcellularLocation>
        <location evidence="1">Membrane</location>
        <topology evidence="1">Multi-pass membrane protein</topology>
    </subcellularLocation>
</comment>
<dbReference type="InterPro" id="IPR051533">
    <property type="entry name" value="WaaL-like"/>
</dbReference>
<dbReference type="InterPro" id="IPR007016">
    <property type="entry name" value="O-antigen_ligase-rel_domated"/>
</dbReference>
<keyword evidence="9" id="KW-0436">Ligase</keyword>
<evidence type="ECO:0000313" key="10">
    <source>
        <dbReference type="Proteomes" id="UP000536179"/>
    </source>
</evidence>
<evidence type="ECO:0000256" key="7">
    <source>
        <dbReference type="SAM" id="Phobius"/>
    </source>
</evidence>
<feature type="transmembrane region" description="Helical" evidence="7">
    <location>
        <begin position="248"/>
        <end position="264"/>
    </location>
</feature>
<keyword evidence="5" id="KW-0802">TPR repeat</keyword>
<feature type="repeat" description="TPR" evidence="5">
    <location>
        <begin position="806"/>
        <end position="839"/>
    </location>
</feature>
<feature type="transmembrane region" description="Helical" evidence="7">
    <location>
        <begin position="182"/>
        <end position="201"/>
    </location>
</feature>
<dbReference type="Proteomes" id="UP000536179">
    <property type="component" value="Unassembled WGS sequence"/>
</dbReference>
<dbReference type="Pfam" id="PF04932">
    <property type="entry name" value="Wzy_C"/>
    <property type="match status" value="1"/>
</dbReference>
<feature type="transmembrane region" description="Helical" evidence="7">
    <location>
        <begin position="426"/>
        <end position="446"/>
    </location>
</feature>
<feature type="transmembrane region" description="Helical" evidence="7">
    <location>
        <begin position="276"/>
        <end position="296"/>
    </location>
</feature>
<dbReference type="GO" id="GO:0016874">
    <property type="term" value="F:ligase activity"/>
    <property type="evidence" value="ECO:0007669"/>
    <property type="project" value="UniProtKB-KW"/>
</dbReference>
<dbReference type="Pfam" id="PF14559">
    <property type="entry name" value="TPR_19"/>
    <property type="match status" value="1"/>
</dbReference>
<dbReference type="Gene3D" id="1.25.40.10">
    <property type="entry name" value="Tetratricopeptide repeat domain"/>
    <property type="match status" value="1"/>
</dbReference>
<feature type="transmembrane region" description="Helical" evidence="7">
    <location>
        <begin position="104"/>
        <end position="125"/>
    </location>
</feature>
<feature type="transmembrane region" description="Helical" evidence="7">
    <location>
        <begin position="221"/>
        <end position="242"/>
    </location>
</feature>
<comment type="caution">
    <text evidence="9">The sequence shown here is derived from an EMBL/GenBank/DDBJ whole genome shotgun (WGS) entry which is preliminary data.</text>
</comment>
<evidence type="ECO:0000256" key="4">
    <source>
        <dbReference type="ARBA" id="ARBA00023136"/>
    </source>
</evidence>
<evidence type="ECO:0000256" key="6">
    <source>
        <dbReference type="SAM" id="MobiDB-lite"/>
    </source>
</evidence>
<proteinExistence type="predicted"/>
<evidence type="ECO:0000313" key="9">
    <source>
        <dbReference type="EMBL" id="MBB3208345.1"/>
    </source>
</evidence>
<keyword evidence="2 7" id="KW-0812">Transmembrane</keyword>
<name>A0A7W5H7S0_9BACT</name>
<feature type="transmembrane region" description="Helical" evidence="7">
    <location>
        <begin position="480"/>
        <end position="500"/>
    </location>
</feature>
<organism evidence="9 10">
    <name type="scientific">Aporhodopirellula rubra</name>
    <dbReference type="NCBI Taxonomy" id="980271"/>
    <lineage>
        <taxon>Bacteria</taxon>
        <taxon>Pseudomonadati</taxon>
        <taxon>Planctomycetota</taxon>
        <taxon>Planctomycetia</taxon>
        <taxon>Pirellulales</taxon>
        <taxon>Pirellulaceae</taxon>
        <taxon>Aporhodopirellula</taxon>
    </lineage>
</organism>
<keyword evidence="10" id="KW-1185">Reference proteome</keyword>
<feature type="transmembrane region" description="Helical" evidence="7">
    <location>
        <begin position="402"/>
        <end position="420"/>
    </location>
</feature>
<feature type="transmembrane region" description="Helical" evidence="7">
    <location>
        <begin position="132"/>
        <end position="155"/>
    </location>
</feature>
<dbReference type="PANTHER" id="PTHR37422">
    <property type="entry name" value="TEICHURONIC ACID BIOSYNTHESIS PROTEIN TUAE"/>
    <property type="match status" value="1"/>
</dbReference>
<protein>
    <submittedName>
        <fullName evidence="9">O-antigen ligase/tetratricopeptide (TPR) repeat protein</fullName>
    </submittedName>
</protein>
<dbReference type="PROSITE" id="PS50005">
    <property type="entry name" value="TPR"/>
    <property type="match status" value="1"/>
</dbReference>
<feature type="transmembrane region" description="Helical" evidence="7">
    <location>
        <begin position="49"/>
        <end position="67"/>
    </location>
</feature>
<feature type="compositionally biased region" description="Polar residues" evidence="6">
    <location>
        <begin position="857"/>
        <end position="866"/>
    </location>
</feature>
<evidence type="ECO:0000256" key="3">
    <source>
        <dbReference type="ARBA" id="ARBA00022989"/>
    </source>
</evidence>